<proteinExistence type="predicted"/>
<evidence type="ECO:0000256" key="1">
    <source>
        <dbReference type="SAM" id="MobiDB-lite"/>
    </source>
</evidence>
<feature type="region of interest" description="Disordered" evidence="1">
    <location>
        <begin position="51"/>
        <end position="72"/>
    </location>
</feature>
<dbReference type="EMBL" id="AP019514">
    <property type="protein sequence ID" value="BBI65181.1"/>
    <property type="molecule type" value="Genomic_DNA"/>
</dbReference>
<dbReference type="Proteomes" id="UP000320231">
    <property type="component" value="Chromosome"/>
</dbReference>
<evidence type="ECO:0000313" key="2">
    <source>
        <dbReference type="EMBL" id="BBI65181.1"/>
    </source>
</evidence>
<dbReference type="KEGG" id="hsr:HSBAA_64870"/>
<reference evidence="2 3" key="1">
    <citation type="journal article" date="2019" name="Microbiol. Resour. Announc.">
        <title>Complete Genome Sequence of Halomonas sulfidaeris Strain Esulfide1 Isolated from a Metal Sulfide Rock at a Depth of 2,200 Meters, Obtained Using Nanopore Sequencing.</title>
        <authorList>
            <person name="Saito M."/>
            <person name="Nishigata A."/>
            <person name="Galipon J."/>
            <person name="Arakawa K."/>
        </authorList>
    </citation>
    <scope>NUCLEOTIDE SEQUENCE [LARGE SCALE GENOMIC DNA]</scope>
    <source>
        <strain evidence="2 3">ATCC BAA-803</strain>
    </source>
</reference>
<protein>
    <submittedName>
        <fullName evidence="2">Uncharacterized protein</fullName>
    </submittedName>
</protein>
<gene>
    <name evidence="2" type="ORF">HSBAA_64870</name>
</gene>
<organism evidence="2 3">
    <name type="scientific">Vreelandella sulfidaeris</name>
    <dbReference type="NCBI Taxonomy" id="115553"/>
    <lineage>
        <taxon>Bacteria</taxon>
        <taxon>Pseudomonadati</taxon>
        <taxon>Pseudomonadota</taxon>
        <taxon>Gammaproteobacteria</taxon>
        <taxon>Oceanospirillales</taxon>
        <taxon>Halomonadaceae</taxon>
        <taxon>Vreelandella</taxon>
    </lineage>
</organism>
<sequence>MQAQMMIERQQPEEALAILNRLDKKLSNHPQVLKLLKQVHLSVNDWEEPAALNSPVGGAKANHAARTRAVGV</sequence>
<name>A0A455UKF2_9GAMM</name>
<dbReference type="AlphaFoldDB" id="A0A455UKF2"/>
<accession>A0A455UKF2</accession>
<evidence type="ECO:0000313" key="3">
    <source>
        <dbReference type="Proteomes" id="UP000320231"/>
    </source>
</evidence>